<evidence type="ECO:0000256" key="3">
    <source>
        <dbReference type="ARBA" id="ARBA00022884"/>
    </source>
</evidence>
<evidence type="ECO:0000256" key="5">
    <source>
        <dbReference type="ARBA" id="ARBA00023274"/>
    </source>
</evidence>
<feature type="domain" description="Small ribosomal subunit protein uS4 N-terminal" evidence="10">
    <location>
        <begin position="21"/>
        <end position="121"/>
    </location>
</feature>
<keyword evidence="4 7" id="KW-0689">Ribosomal protein</keyword>
<comment type="similarity">
    <text evidence="1 7">Belongs to the universal ribosomal protein uS4 family.</text>
</comment>
<dbReference type="GO" id="GO:0003735">
    <property type="term" value="F:structural constituent of ribosome"/>
    <property type="evidence" value="ECO:0007669"/>
    <property type="project" value="InterPro"/>
</dbReference>
<keyword evidence="3 6" id="KW-0694">RNA-binding</keyword>
<dbReference type="InterPro" id="IPR002942">
    <property type="entry name" value="S4_RNA-bd"/>
</dbReference>
<dbReference type="CDD" id="cd00165">
    <property type="entry name" value="S4"/>
    <property type="match status" value="1"/>
</dbReference>
<dbReference type="GO" id="GO:0022627">
    <property type="term" value="C:cytosolic small ribosomal subunit"/>
    <property type="evidence" value="ECO:0007669"/>
    <property type="project" value="TreeGrafter"/>
</dbReference>
<dbReference type="PANTHER" id="PTHR11831">
    <property type="entry name" value="30S 40S RIBOSOMAL PROTEIN"/>
    <property type="match status" value="1"/>
</dbReference>
<evidence type="ECO:0000256" key="1">
    <source>
        <dbReference type="ARBA" id="ARBA00007465"/>
    </source>
</evidence>
<dbReference type="PROSITE" id="PS50889">
    <property type="entry name" value="S4"/>
    <property type="match status" value="1"/>
</dbReference>
<dbReference type="GO" id="GO:0019843">
    <property type="term" value="F:rRNA binding"/>
    <property type="evidence" value="ECO:0007669"/>
    <property type="project" value="UniProtKB-KW"/>
</dbReference>
<dbReference type="NCBIfam" id="NF003139">
    <property type="entry name" value="PRK04051.1"/>
    <property type="match status" value="1"/>
</dbReference>
<evidence type="ECO:0000256" key="2">
    <source>
        <dbReference type="ARBA" id="ARBA00022730"/>
    </source>
</evidence>
<evidence type="ECO:0000313" key="11">
    <source>
        <dbReference type="EMBL" id="KAA6377136.1"/>
    </source>
</evidence>
<dbReference type="OrthoDB" id="1697570at2759"/>
<dbReference type="Pfam" id="PF01479">
    <property type="entry name" value="S4"/>
    <property type="match status" value="1"/>
</dbReference>
<dbReference type="AlphaFoldDB" id="A0A5J4V2G2"/>
<dbReference type="SUPFAM" id="SSF55174">
    <property type="entry name" value="Alpha-L RNA-binding motif"/>
    <property type="match status" value="1"/>
</dbReference>
<dbReference type="EMBL" id="SNRW01010023">
    <property type="protein sequence ID" value="KAA6377136.1"/>
    <property type="molecule type" value="Genomic_DNA"/>
</dbReference>
<keyword evidence="5 7" id="KW-0687">Ribonucleoprotein</keyword>
<keyword evidence="2 6" id="KW-0699">rRNA-binding</keyword>
<feature type="domain" description="RNA-binding S4" evidence="9">
    <location>
        <begin position="122"/>
        <end position="180"/>
    </location>
</feature>
<dbReference type="InterPro" id="IPR001912">
    <property type="entry name" value="Ribosomal_uS4_N"/>
</dbReference>
<dbReference type="SMART" id="SM01390">
    <property type="entry name" value="Ribosomal_S4"/>
    <property type="match status" value="1"/>
</dbReference>
<dbReference type="Pfam" id="PF00163">
    <property type="entry name" value="Ribosomal_S4"/>
    <property type="match status" value="1"/>
</dbReference>
<dbReference type="Proteomes" id="UP000324800">
    <property type="component" value="Unassembled WGS sequence"/>
</dbReference>
<dbReference type="NCBIfam" id="TIGR01018">
    <property type="entry name" value="uS4_arch"/>
    <property type="match status" value="1"/>
</dbReference>
<gene>
    <name evidence="11" type="ORF">EZS28_027340</name>
</gene>
<protein>
    <submittedName>
        <fullName evidence="11">Putative 40S ribosomal protein S9</fullName>
    </submittedName>
</protein>
<dbReference type="SMART" id="SM00363">
    <property type="entry name" value="S4"/>
    <property type="match status" value="1"/>
</dbReference>
<accession>A0A5J4V2G2</accession>
<sequence>MLTWERSWFGSTFAKLGLGDESELKVFKTPRHPFERERIDSELRACAEYGLKNKRELWRVAHSLSKLREKSRELLTLDPKDERRIFEGAAIIRRLTLLGVLDKEHQALDYVLGLKVQDFMDRRLQTLVLKKKLAKSIHHARLMITQGHIRIGKQIVTVPSYMVRVKSESHIDLSPQSPLNGGPPGRVQKKKLREKEAKKGGEEADE</sequence>
<evidence type="ECO:0000256" key="8">
    <source>
        <dbReference type="SAM" id="MobiDB-lite"/>
    </source>
</evidence>
<proteinExistence type="inferred from homology"/>
<dbReference type="InterPro" id="IPR018079">
    <property type="entry name" value="Ribosomal_uS4_CS"/>
</dbReference>
<name>A0A5J4V2G2_9EUKA</name>
<dbReference type="Gene3D" id="3.10.290.10">
    <property type="entry name" value="RNA-binding S4 domain"/>
    <property type="match status" value="1"/>
</dbReference>
<dbReference type="InterPro" id="IPR022801">
    <property type="entry name" value="Ribosomal_uS4"/>
</dbReference>
<dbReference type="InterPro" id="IPR005710">
    <property type="entry name" value="Ribosomal_uS4_euk/arc"/>
</dbReference>
<dbReference type="InterPro" id="IPR036986">
    <property type="entry name" value="S4_RNA-bd_sf"/>
</dbReference>
<feature type="region of interest" description="Disordered" evidence="8">
    <location>
        <begin position="172"/>
        <end position="206"/>
    </location>
</feature>
<evidence type="ECO:0000259" key="9">
    <source>
        <dbReference type="SMART" id="SM00363"/>
    </source>
</evidence>
<dbReference type="PANTHER" id="PTHR11831:SF5">
    <property type="entry name" value="40S RIBOSOMAL PROTEIN S9"/>
    <property type="match status" value="1"/>
</dbReference>
<evidence type="ECO:0000256" key="4">
    <source>
        <dbReference type="ARBA" id="ARBA00022980"/>
    </source>
</evidence>
<dbReference type="GO" id="GO:0042274">
    <property type="term" value="P:ribosomal small subunit biogenesis"/>
    <property type="evidence" value="ECO:0007669"/>
    <property type="project" value="TreeGrafter"/>
</dbReference>
<dbReference type="GO" id="GO:0006412">
    <property type="term" value="P:translation"/>
    <property type="evidence" value="ECO:0007669"/>
    <property type="project" value="InterPro"/>
</dbReference>
<reference evidence="11 12" key="1">
    <citation type="submission" date="2019-03" db="EMBL/GenBank/DDBJ databases">
        <title>Single cell metagenomics reveals metabolic interactions within the superorganism composed of flagellate Streblomastix strix and complex community of Bacteroidetes bacteria on its surface.</title>
        <authorList>
            <person name="Treitli S.C."/>
            <person name="Kolisko M."/>
            <person name="Husnik F."/>
            <person name="Keeling P."/>
            <person name="Hampl V."/>
        </authorList>
    </citation>
    <scope>NUCLEOTIDE SEQUENCE [LARGE SCALE GENOMIC DNA]</scope>
    <source>
        <strain evidence="11">ST1C</strain>
    </source>
</reference>
<comment type="caution">
    <text evidence="11">The sequence shown here is derived from an EMBL/GenBank/DDBJ whole genome shotgun (WGS) entry which is preliminary data.</text>
</comment>
<evidence type="ECO:0000256" key="6">
    <source>
        <dbReference type="PROSITE-ProRule" id="PRU00182"/>
    </source>
</evidence>
<evidence type="ECO:0000259" key="10">
    <source>
        <dbReference type="SMART" id="SM01390"/>
    </source>
</evidence>
<organism evidence="11 12">
    <name type="scientific">Streblomastix strix</name>
    <dbReference type="NCBI Taxonomy" id="222440"/>
    <lineage>
        <taxon>Eukaryota</taxon>
        <taxon>Metamonada</taxon>
        <taxon>Preaxostyla</taxon>
        <taxon>Oxymonadida</taxon>
        <taxon>Streblomastigidae</taxon>
        <taxon>Streblomastix</taxon>
    </lineage>
</organism>
<feature type="compositionally biased region" description="Basic and acidic residues" evidence="8">
    <location>
        <begin position="193"/>
        <end position="206"/>
    </location>
</feature>
<dbReference type="PROSITE" id="PS00632">
    <property type="entry name" value="RIBOSOMAL_S4"/>
    <property type="match status" value="1"/>
</dbReference>
<evidence type="ECO:0000256" key="7">
    <source>
        <dbReference type="RuleBase" id="RU003699"/>
    </source>
</evidence>
<evidence type="ECO:0000313" key="12">
    <source>
        <dbReference type="Proteomes" id="UP000324800"/>
    </source>
</evidence>